<gene>
    <name evidence="3" type="ORF">PV04_07748</name>
</gene>
<protein>
    <recommendedName>
        <fullName evidence="5">Nucleotide-diphospho-sugar transferase domain-containing protein</fullName>
    </recommendedName>
</protein>
<reference evidence="3 4" key="1">
    <citation type="submission" date="2015-01" db="EMBL/GenBank/DDBJ databases">
        <title>The Genome Sequence of Capronia semiimmersa CBS27337.</title>
        <authorList>
            <consortium name="The Broad Institute Genomics Platform"/>
            <person name="Cuomo C."/>
            <person name="de Hoog S."/>
            <person name="Gorbushina A."/>
            <person name="Stielow B."/>
            <person name="Teixiera M."/>
            <person name="Abouelleil A."/>
            <person name="Chapman S.B."/>
            <person name="Priest M."/>
            <person name="Young S.K."/>
            <person name="Wortman J."/>
            <person name="Nusbaum C."/>
            <person name="Birren B."/>
        </authorList>
    </citation>
    <scope>NUCLEOTIDE SEQUENCE [LARGE SCALE GENOMIC DNA]</scope>
    <source>
        <strain evidence="3 4">CBS 27337</strain>
    </source>
</reference>
<keyword evidence="4" id="KW-1185">Reference proteome</keyword>
<dbReference type="AlphaFoldDB" id="A0A0D2CJT2"/>
<organism evidence="3 4">
    <name type="scientific">Phialophora macrospora</name>
    <dbReference type="NCBI Taxonomy" id="1851006"/>
    <lineage>
        <taxon>Eukaryota</taxon>
        <taxon>Fungi</taxon>
        <taxon>Dikarya</taxon>
        <taxon>Ascomycota</taxon>
        <taxon>Pezizomycotina</taxon>
        <taxon>Eurotiomycetes</taxon>
        <taxon>Chaetothyriomycetidae</taxon>
        <taxon>Chaetothyriales</taxon>
        <taxon>Herpotrichiellaceae</taxon>
        <taxon>Phialophora</taxon>
    </lineage>
</organism>
<keyword evidence="2" id="KW-0732">Signal</keyword>
<feature type="chain" id="PRO_5002255249" description="Nucleotide-diphospho-sugar transferase domain-containing protein" evidence="2">
    <location>
        <begin position="21"/>
        <end position="157"/>
    </location>
</feature>
<evidence type="ECO:0000256" key="1">
    <source>
        <dbReference type="SAM" id="MobiDB-lite"/>
    </source>
</evidence>
<dbReference type="HOGENOM" id="CLU_1677651_0_0_1"/>
<proteinExistence type="predicted"/>
<feature type="region of interest" description="Disordered" evidence="1">
    <location>
        <begin position="119"/>
        <end position="157"/>
    </location>
</feature>
<evidence type="ECO:0000313" key="3">
    <source>
        <dbReference type="EMBL" id="KIW65491.1"/>
    </source>
</evidence>
<evidence type="ECO:0008006" key="5">
    <source>
        <dbReference type="Google" id="ProtNLM"/>
    </source>
</evidence>
<dbReference type="EMBL" id="KN846960">
    <property type="protein sequence ID" value="KIW65491.1"/>
    <property type="molecule type" value="Genomic_DNA"/>
</dbReference>
<accession>A0A0D2CJT2</accession>
<name>A0A0D2CJT2_9EURO</name>
<evidence type="ECO:0000313" key="4">
    <source>
        <dbReference type="Proteomes" id="UP000054266"/>
    </source>
</evidence>
<dbReference type="Proteomes" id="UP000054266">
    <property type="component" value="Unassembled WGS sequence"/>
</dbReference>
<sequence length="157" mass="18125">MRFSGAIILHQLMLWAYLFEDVPDYIFYINVDANLKQRIGDFPRPNPPNGYGPYNARLLKELSYATYGQYATLNSADNFMWYALTKWWSYKCATQFGQSNDLGTQTRILMDVFTPREHRAEQIPGRREAGQDIDGIESRGPRTDSGAEMTIQSLKLR</sequence>
<evidence type="ECO:0000256" key="2">
    <source>
        <dbReference type="SAM" id="SignalP"/>
    </source>
</evidence>
<feature type="signal peptide" evidence="2">
    <location>
        <begin position="1"/>
        <end position="20"/>
    </location>
</feature>
<feature type="compositionally biased region" description="Basic and acidic residues" evidence="1">
    <location>
        <begin position="119"/>
        <end position="142"/>
    </location>
</feature>